<keyword evidence="7 12" id="KW-0406">Ion transport</keyword>
<keyword evidence="5 12" id="KW-0375">Hydrogen ion transport</keyword>
<evidence type="ECO:0000256" key="9">
    <source>
        <dbReference type="ARBA" id="ARBA00023310"/>
    </source>
</evidence>
<keyword evidence="9" id="KW-0066">ATP synthesis</keyword>
<comment type="similarity">
    <text evidence="1 12">Belongs to the ATPase B chain family.</text>
</comment>
<comment type="caution">
    <text evidence="15">The sequence shown here is derived from an EMBL/GenBank/DDBJ whole genome shotgun (WGS) entry which is preliminary data.</text>
</comment>
<sequence length="164" mass="19535">MEKLGVDIKLLIAQITNFILFFIVFKKLVSKPFKNFLDDERKKEELKEKLDSAIKEFEVKKQSDEKNFKEKFEKEKQKIIKETREEAEKKRTEMLNETEEEIGRLKTKTKEELEKSRQIMEKQLKKDIVTLGIEIVRTGFKNYLTPQTMKELTATMIKNAVKEN</sequence>
<evidence type="ECO:0000313" key="15">
    <source>
        <dbReference type="EMBL" id="PJC82184.1"/>
    </source>
</evidence>
<evidence type="ECO:0000256" key="4">
    <source>
        <dbReference type="ARBA" id="ARBA00022692"/>
    </source>
</evidence>
<evidence type="ECO:0000256" key="14">
    <source>
        <dbReference type="SAM" id="Phobius"/>
    </source>
</evidence>
<dbReference type="EMBL" id="PFQK01000020">
    <property type="protein sequence ID" value="PJC82184.1"/>
    <property type="molecule type" value="Genomic_DNA"/>
</dbReference>
<dbReference type="PANTHER" id="PTHR33445">
    <property type="entry name" value="ATP SYNTHASE SUBUNIT B', CHLOROPLASTIC"/>
    <property type="match status" value="1"/>
</dbReference>
<dbReference type="InterPro" id="IPR050059">
    <property type="entry name" value="ATP_synthase_B_chain"/>
</dbReference>
<name>A0A2M8GNQ7_9BACT</name>
<evidence type="ECO:0000256" key="10">
    <source>
        <dbReference type="ARBA" id="ARBA00025198"/>
    </source>
</evidence>
<keyword evidence="8 14" id="KW-0472">Membrane</keyword>
<dbReference type="AlphaFoldDB" id="A0A2M8GNQ7"/>
<evidence type="ECO:0000256" key="12">
    <source>
        <dbReference type="RuleBase" id="RU003848"/>
    </source>
</evidence>
<dbReference type="CDD" id="cd06503">
    <property type="entry name" value="ATP-synt_Fo_b"/>
    <property type="match status" value="1"/>
</dbReference>
<organism evidence="15 16">
    <name type="scientific">Candidatus Roizmanbacteria bacterium CG_4_8_14_3_um_filter_36_10</name>
    <dbReference type="NCBI Taxonomy" id="1974834"/>
    <lineage>
        <taxon>Bacteria</taxon>
        <taxon>Candidatus Roizmaniibacteriota</taxon>
    </lineage>
</organism>
<keyword evidence="3 12" id="KW-0138">CF(0)</keyword>
<reference evidence="16" key="1">
    <citation type="submission" date="2017-09" db="EMBL/GenBank/DDBJ databases">
        <title>Depth-based differentiation of microbial function through sediment-hosted aquifers and enrichment of novel symbionts in the deep terrestrial subsurface.</title>
        <authorList>
            <person name="Probst A.J."/>
            <person name="Ladd B."/>
            <person name="Jarett J.K."/>
            <person name="Geller-Mcgrath D.E."/>
            <person name="Sieber C.M.K."/>
            <person name="Emerson J.B."/>
            <person name="Anantharaman K."/>
            <person name="Thomas B.C."/>
            <person name="Malmstrom R."/>
            <person name="Stieglmeier M."/>
            <person name="Klingl A."/>
            <person name="Woyke T."/>
            <person name="Ryan C.M."/>
            <person name="Banfield J.F."/>
        </authorList>
    </citation>
    <scope>NUCLEOTIDE SEQUENCE [LARGE SCALE GENOMIC DNA]</scope>
</reference>
<evidence type="ECO:0008006" key="17">
    <source>
        <dbReference type="Google" id="ProtNLM"/>
    </source>
</evidence>
<evidence type="ECO:0000256" key="13">
    <source>
        <dbReference type="SAM" id="Coils"/>
    </source>
</evidence>
<keyword evidence="2 12" id="KW-0813">Transport</keyword>
<evidence type="ECO:0000313" key="16">
    <source>
        <dbReference type="Proteomes" id="UP000229370"/>
    </source>
</evidence>
<evidence type="ECO:0000256" key="7">
    <source>
        <dbReference type="ARBA" id="ARBA00023065"/>
    </source>
</evidence>
<proteinExistence type="inferred from homology"/>
<feature type="transmembrane region" description="Helical" evidence="14">
    <location>
        <begin position="6"/>
        <end position="25"/>
    </location>
</feature>
<evidence type="ECO:0000256" key="5">
    <source>
        <dbReference type="ARBA" id="ARBA00022781"/>
    </source>
</evidence>
<evidence type="ECO:0000256" key="6">
    <source>
        <dbReference type="ARBA" id="ARBA00022989"/>
    </source>
</evidence>
<evidence type="ECO:0000256" key="2">
    <source>
        <dbReference type="ARBA" id="ARBA00022448"/>
    </source>
</evidence>
<evidence type="ECO:0000256" key="3">
    <source>
        <dbReference type="ARBA" id="ARBA00022547"/>
    </source>
</evidence>
<dbReference type="Proteomes" id="UP000229370">
    <property type="component" value="Unassembled WGS sequence"/>
</dbReference>
<accession>A0A2M8GNQ7</accession>
<keyword evidence="6 14" id="KW-1133">Transmembrane helix</keyword>
<evidence type="ECO:0000256" key="8">
    <source>
        <dbReference type="ARBA" id="ARBA00023136"/>
    </source>
</evidence>
<dbReference type="GO" id="GO:0012505">
    <property type="term" value="C:endomembrane system"/>
    <property type="evidence" value="ECO:0007669"/>
    <property type="project" value="UniProtKB-SubCell"/>
</dbReference>
<gene>
    <name evidence="15" type="ORF">CO007_00835</name>
</gene>
<evidence type="ECO:0000256" key="1">
    <source>
        <dbReference type="ARBA" id="ARBA00005513"/>
    </source>
</evidence>
<dbReference type="InterPro" id="IPR002146">
    <property type="entry name" value="ATP_synth_b/b'su_bac/chlpt"/>
</dbReference>
<keyword evidence="4 12" id="KW-0812">Transmembrane</keyword>
<comment type="function">
    <text evidence="10">F(1)F(0) ATP synthase produces ATP from ADP in the presence of a proton or sodium gradient. F-type ATPases consist of two structural domains, F(1) containing the extramembraneous catalytic core and F(0) containing the membrane proton channel, linked together by a central stalk and a peripheral stalk. During catalysis, ATP synthesis in the catalytic domain of F(1) is coupled via a rotary mechanism of the central stalk subunits to proton translocation.</text>
</comment>
<keyword evidence="13" id="KW-0175">Coiled coil</keyword>
<dbReference type="GO" id="GO:0046961">
    <property type="term" value="F:proton-transporting ATPase activity, rotational mechanism"/>
    <property type="evidence" value="ECO:0007669"/>
    <property type="project" value="TreeGrafter"/>
</dbReference>
<dbReference type="GO" id="GO:0015986">
    <property type="term" value="P:proton motive force-driven ATP synthesis"/>
    <property type="evidence" value="ECO:0007669"/>
    <property type="project" value="InterPro"/>
</dbReference>
<protein>
    <recommendedName>
        <fullName evidence="17">F-type ATPase subunit b</fullName>
    </recommendedName>
</protein>
<evidence type="ECO:0000256" key="11">
    <source>
        <dbReference type="ARBA" id="ARBA00037847"/>
    </source>
</evidence>
<dbReference type="PANTHER" id="PTHR33445:SF2">
    <property type="entry name" value="ATP SYNTHASE SUBUNIT B', CHLOROPLASTIC"/>
    <property type="match status" value="1"/>
</dbReference>
<comment type="subcellular location">
    <subcellularLocation>
        <location evidence="11">Endomembrane system</location>
        <topology evidence="11">Single-pass membrane protein</topology>
    </subcellularLocation>
</comment>
<dbReference type="GO" id="GO:0045259">
    <property type="term" value="C:proton-transporting ATP synthase complex"/>
    <property type="evidence" value="ECO:0007669"/>
    <property type="project" value="UniProtKB-KW"/>
</dbReference>
<feature type="coiled-coil region" evidence="13">
    <location>
        <begin position="36"/>
        <end position="115"/>
    </location>
</feature>
<dbReference type="Pfam" id="PF00430">
    <property type="entry name" value="ATP-synt_B"/>
    <property type="match status" value="1"/>
</dbReference>